<proteinExistence type="predicted"/>
<dbReference type="EMBL" id="JAACXV010000016">
    <property type="protein sequence ID" value="KAF7287064.1"/>
    <property type="molecule type" value="Genomic_DNA"/>
</dbReference>
<name>A0A834ITR7_RHYFE</name>
<reference evidence="1" key="1">
    <citation type="submission" date="2020-08" db="EMBL/GenBank/DDBJ databases">
        <title>Genome sequencing and assembly of the red palm weevil Rhynchophorus ferrugineus.</title>
        <authorList>
            <person name="Dias G.B."/>
            <person name="Bergman C.M."/>
            <person name="Manee M."/>
        </authorList>
    </citation>
    <scope>NUCLEOTIDE SEQUENCE</scope>
    <source>
        <strain evidence="1">AA-2017</strain>
        <tissue evidence="1">Whole larva</tissue>
    </source>
</reference>
<evidence type="ECO:0000313" key="1">
    <source>
        <dbReference type="EMBL" id="KAF7287064.1"/>
    </source>
</evidence>
<evidence type="ECO:0000313" key="2">
    <source>
        <dbReference type="Proteomes" id="UP000625711"/>
    </source>
</evidence>
<organism evidence="1 2">
    <name type="scientific">Rhynchophorus ferrugineus</name>
    <name type="common">Red palm weevil</name>
    <name type="synonym">Curculio ferrugineus</name>
    <dbReference type="NCBI Taxonomy" id="354439"/>
    <lineage>
        <taxon>Eukaryota</taxon>
        <taxon>Metazoa</taxon>
        <taxon>Ecdysozoa</taxon>
        <taxon>Arthropoda</taxon>
        <taxon>Hexapoda</taxon>
        <taxon>Insecta</taxon>
        <taxon>Pterygota</taxon>
        <taxon>Neoptera</taxon>
        <taxon>Endopterygota</taxon>
        <taxon>Coleoptera</taxon>
        <taxon>Polyphaga</taxon>
        <taxon>Cucujiformia</taxon>
        <taxon>Curculionidae</taxon>
        <taxon>Dryophthorinae</taxon>
        <taxon>Rhynchophorus</taxon>
    </lineage>
</organism>
<keyword evidence="2" id="KW-1185">Reference proteome</keyword>
<accession>A0A834ITR7</accession>
<protein>
    <submittedName>
        <fullName evidence="1">Uncharacterized protein</fullName>
    </submittedName>
</protein>
<sequence>MSRFCIKLHGIISPIDRSTRSASGRMEQKKKDEQQLDYEFYVLDFTPARFPKLVNLDDLVHTPTIYKHDKLRIRRKTKEAEWGVFKHE</sequence>
<dbReference type="AlphaFoldDB" id="A0A834ITR7"/>
<gene>
    <name evidence="1" type="ORF">GWI33_002446</name>
</gene>
<comment type="caution">
    <text evidence="1">The sequence shown here is derived from an EMBL/GenBank/DDBJ whole genome shotgun (WGS) entry which is preliminary data.</text>
</comment>
<dbReference type="Proteomes" id="UP000625711">
    <property type="component" value="Unassembled WGS sequence"/>
</dbReference>